<evidence type="ECO:0000313" key="2">
    <source>
        <dbReference type="Proteomes" id="UP000004105"/>
    </source>
</evidence>
<protein>
    <submittedName>
        <fullName evidence="1">Uncharacterized protein</fullName>
    </submittedName>
</protein>
<keyword evidence="2" id="KW-1185">Reference proteome</keyword>
<gene>
    <name evidence="1" type="ORF">HMPREF9123_1518</name>
</gene>
<organism evidence="1 2">
    <name type="scientific">Neisseria bacilliformis ATCC BAA-1200</name>
    <dbReference type="NCBI Taxonomy" id="888742"/>
    <lineage>
        <taxon>Bacteria</taxon>
        <taxon>Pseudomonadati</taxon>
        <taxon>Pseudomonadota</taxon>
        <taxon>Betaproteobacteria</taxon>
        <taxon>Neisseriales</taxon>
        <taxon>Neisseriaceae</taxon>
        <taxon>Neisseria</taxon>
    </lineage>
</organism>
<name>F2BCN0_9NEIS</name>
<evidence type="ECO:0000313" key="1">
    <source>
        <dbReference type="EMBL" id="EGF10847.1"/>
    </source>
</evidence>
<dbReference type="AlphaFoldDB" id="F2BCN0"/>
<proteinExistence type="predicted"/>
<comment type="caution">
    <text evidence="1">The sequence shown here is derived from an EMBL/GenBank/DDBJ whole genome shotgun (WGS) entry which is preliminary data.</text>
</comment>
<dbReference type="EMBL" id="AFAY01000030">
    <property type="protein sequence ID" value="EGF10847.1"/>
    <property type="molecule type" value="Genomic_DNA"/>
</dbReference>
<dbReference type="Proteomes" id="UP000004105">
    <property type="component" value="Unassembled WGS sequence"/>
</dbReference>
<reference evidence="1 2" key="1">
    <citation type="submission" date="2011-02" db="EMBL/GenBank/DDBJ databases">
        <authorList>
            <person name="Muzny D."/>
            <person name="Qin X."/>
            <person name="Deng J."/>
            <person name="Jiang H."/>
            <person name="Liu Y."/>
            <person name="Qu J."/>
            <person name="Song X.-Z."/>
            <person name="Zhang L."/>
            <person name="Thornton R."/>
            <person name="Coyle M."/>
            <person name="Francisco L."/>
            <person name="Jackson L."/>
            <person name="Javaid M."/>
            <person name="Korchina V."/>
            <person name="Kovar C."/>
            <person name="Mata R."/>
            <person name="Mathew T."/>
            <person name="Ngo R."/>
            <person name="Nguyen L."/>
            <person name="Nguyen N."/>
            <person name="Okwuonu G."/>
            <person name="Ongeri F."/>
            <person name="Pham C."/>
            <person name="Simmons D."/>
            <person name="Wilczek-Boney K."/>
            <person name="Hale W."/>
            <person name="Jakkamsetti A."/>
            <person name="Pham P."/>
            <person name="Ruth R."/>
            <person name="San Lucas F."/>
            <person name="Warren J."/>
            <person name="Zhang J."/>
            <person name="Zhao Z."/>
            <person name="Zhou C."/>
            <person name="Zhu D."/>
            <person name="Lee S."/>
            <person name="Bess C."/>
            <person name="Blankenburg K."/>
            <person name="Forbes L."/>
            <person name="Fu Q."/>
            <person name="Gubbala S."/>
            <person name="Hirani K."/>
            <person name="Jayaseelan J.C."/>
            <person name="Lara F."/>
            <person name="Munidasa M."/>
            <person name="Palculict T."/>
            <person name="Patil S."/>
            <person name="Pu L.-L."/>
            <person name="Saada N."/>
            <person name="Tang L."/>
            <person name="Weissenberger G."/>
            <person name="Zhu Y."/>
            <person name="Hemphill L."/>
            <person name="Shang Y."/>
            <person name="Youmans B."/>
            <person name="Ayvaz T."/>
            <person name="Ross M."/>
            <person name="Santibanez J."/>
            <person name="Aqrawi P."/>
            <person name="Gross S."/>
            <person name="Joshi V."/>
            <person name="Fowler G."/>
            <person name="Nazareth L."/>
            <person name="Reid J."/>
            <person name="Worley K."/>
            <person name="Petrosino J."/>
            <person name="Highlander S."/>
            <person name="Gibbs R."/>
        </authorList>
    </citation>
    <scope>NUCLEOTIDE SEQUENCE [LARGE SCALE GENOMIC DNA]</scope>
    <source>
        <strain evidence="1 2">ATCC BAA-1200</strain>
    </source>
</reference>
<accession>F2BCN0</accession>
<sequence length="45" mass="4818">MLAISLAVVSLAENTRLPRQKTASQAECQHTPARFSDGLCATDTD</sequence>
<dbReference type="HOGENOM" id="CLU_3202380_0_0_4"/>